<comment type="similarity">
    <text evidence="5">Belongs to the SAT4 family.</text>
</comment>
<feature type="domain" description="Rhodopsin" evidence="7">
    <location>
        <begin position="32"/>
        <end position="180"/>
    </location>
</feature>
<evidence type="ECO:0000313" key="9">
    <source>
        <dbReference type="Proteomes" id="UP000250140"/>
    </source>
</evidence>
<dbReference type="EMBL" id="KV750201">
    <property type="protein sequence ID" value="OCL05824.1"/>
    <property type="molecule type" value="Genomic_DNA"/>
</dbReference>
<comment type="subcellular location">
    <subcellularLocation>
        <location evidence="1">Membrane</location>
        <topology evidence="1">Multi-pass membrane protein</topology>
    </subcellularLocation>
</comment>
<evidence type="ECO:0000256" key="3">
    <source>
        <dbReference type="ARBA" id="ARBA00022989"/>
    </source>
</evidence>
<keyword evidence="3 6" id="KW-1133">Transmembrane helix</keyword>
<evidence type="ECO:0000313" key="8">
    <source>
        <dbReference type="EMBL" id="OCL05824.1"/>
    </source>
</evidence>
<protein>
    <recommendedName>
        <fullName evidence="7">Rhodopsin domain-containing protein</fullName>
    </recommendedName>
</protein>
<evidence type="ECO:0000256" key="5">
    <source>
        <dbReference type="ARBA" id="ARBA00038359"/>
    </source>
</evidence>
<feature type="transmembrane region" description="Helical" evidence="6">
    <location>
        <begin position="30"/>
        <end position="49"/>
    </location>
</feature>
<evidence type="ECO:0000256" key="6">
    <source>
        <dbReference type="SAM" id="Phobius"/>
    </source>
</evidence>
<dbReference type="OrthoDB" id="3897607at2759"/>
<dbReference type="InterPro" id="IPR049326">
    <property type="entry name" value="Rhodopsin_dom_fungi"/>
</dbReference>
<proteinExistence type="inferred from homology"/>
<feature type="transmembrane region" description="Helical" evidence="6">
    <location>
        <begin position="105"/>
        <end position="127"/>
    </location>
</feature>
<feature type="transmembrane region" description="Helical" evidence="6">
    <location>
        <begin position="7"/>
        <end position="24"/>
    </location>
</feature>
<dbReference type="Pfam" id="PF20684">
    <property type="entry name" value="Fung_rhodopsin"/>
    <property type="match status" value="1"/>
</dbReference>
<evidence type="ECO:0000259" key="7">
    <source>
        <dbReference type="Pfam" id="PF20684"/>
    </source>
</evidence>
<name>A0A8E2JQY0_9PEZI</name>
<reference evidence="8 9" key="1">
    <citation type="journal article" date="2016" name="Nat. Commun.">
        <title>Ectomycorrhizal ecology is imprinted in the genome of the dominant symbiotic fungus Cenococcum geophilum.</title>
        <authorList>
            <consortium name="DOE Joint Genome Institute"/>
            <person name="Peter M."/>
            <person name="Kohler A."/>
            <person name="Ohm R.A."/>
            <person name="Kuo A."/>
            <person name="Krutzmann J."/>
            <person name="Morin E."/>
            <person name="Arend M."/>
            <person name="Barry K.W."/>
            <person name="Binder M."/>
            <person name="Choi C."/>
            <person name="Clum A."/>
            <person name="Copeland A."/>
            <person name="Grisel N."/>
            <person name="Haridas S."/>
            <person name="Kipfer T."/>
            <person name="LaButti K."/>
            <person name="Lindquist E."/>
            <person name="Lipzen A."/>
            <person name="Maire R."/>
            <person name="Meier B."/>
            <person name="Mihaltcheva S."/>
            <person name="Molinier V."/>
            <person name="Murat C."/>
            <person name="Poggeler S."/>
            <person name="Quandt C.A."/>
            <person name="Sperisen C."/>
            <person name="Tritt A."/>
            <person name="Tisserant E."/>
            <person name="Crous P.W."/>
            <person name="Henrissat B."/>
            <person name="Nehls U."/>
            <person name="Egli S."/>
            <person name="Spatafora J.W."/>
            <person name="Grigoriev I.V."/>
            <person name="Martin F.M."/>
        </authorList>
    </citation>
    <scope>NUCLEOTIDE SEQUENCE [LARGE SCALE GENOMIC DNA]</scope>
    <source>
        <strain evidence="8 9">CBS 207.34</strain>
    </source>
</reference>
<accession>A0A8E2JQY0</accession>
<evidence type="ECO:0000256" key="2">
    <source>
        <dbReference type="ARBA" id="ARBA00022692"/>
    </source>
</evidence>
<evidence type="ECO:0000256" key="4">
    <source>
        <dbReference type="ARBA" id="ARBA00023136"/>
    </source>
</evidence>
<dbReference type="AlphaFoldDB" id="A0A8E2JQY0"/>
<evidence type="ECO:0000256" key="1">
    <source>
        <dbReference type="ARBA" id="ARBA00004141"/>
    </source>
</evidence>
<dbReference type="Proteomes" id="UP000250140">
    <property type="component" value="Unassembled WGS sequence"/>
</dbReference>
<sequence>MLKDMTVTLVVVNFVLFAISAITLGLRCYIFFLLTITMSTMAAYNGVGVHHCAKAVADMKNRMMVRWPCFISYQLFHVTSTVPVKASICVSLLRITPSPVHERILWTLIVVSICSTIMACIVVFTTCRPMAYMWDKTISGGKCNSLENIIALSYVVSGVNIVTDWTCAVVPAIILWDIQM</sequence>
<dbReference type="InterPro" id="IPR052337">
    <property type="entry name" value="SAT4-like"/>
</dbReference>
<keyword evidence="9" id="KW-1185">Reference proteome</keyword>
<organism evidence="8 9">
    <name type="scientific">Glonium stellatum</name>
    <dbReference type="NCBI Taxonomy" id="574774"/>
    <lineage>
        <taxon>Eukaryota</taxon>
        <taxon>Fungi</taxon>
        <taxon>Dikarya</taxon>
        <taxon>Ascomycota</taxon>
        <taxon>Pezizomycotina</taxon>
        <taxon>Dothideomycetes</taxon>
        <taxon>Pleosporomycetidae</taxon>
        <taxon>Gloniales</taxon>
        <taxon>Gloniaceae</taxon>
        <taxon>Glonium</taxon>
    </lineage>
</organism>
<keyword evidence="4 6" id="KW-0472">Membrane</keyword>
<dbReference type="GO" id="GO:0016020">
    <property type="term" value="C:membrane"/>
    <property type="evidence" value="ECO:0007669"/>
    <property type="project" value="UniProtKB-SubCell"/>
</dbReference>
<gene>
    <name evidence="8" type="ORF">AOQ84DRAFT_412657</name>
</gene>
<dbReference type="PANTHER" id="PTHR33048:SF96">
    <property type="entry name" value="INTEGRAL MEMBRANE PROTEIN"/>
    <property type="match status" value="1"/>
</dbReference>
<dbReference type="PANTHER" id="PTHR33048">
    <property type="entry name" value="PTH11-LIKE INTEGRAL MEMBRANE PROTEIN (AFU_ORTHOLOGUE AFUA_5G11245)"/>
    <property type="match status" value="1"/>
</dbReference>
<keyword evidence="2 6" id="KW-0812">Transmembrane</keyword>
<feature type="transmembrane region" description="Helical" evidence="6">
    <location>
        <begin position="70"/>
        <end position="93"/>
    </location>
</feature>